<name>A0A2M8LAA3_9BACT</name>
<reference evidence="2" key="1">
    <citation type="submission" date="2017-09" db="EMBL/GenBank/DDBJ databases">
        <title>Depth-based differentiation of microbial function through sediment-hosted aquifers and enrichment of novel symbionts in the deep terrestrial subsurface.</title>
        <authorList>
            <person name="Probst A.J."/>
            <person name="Ladd B."/>
            <person name="Jarett J.K."/>
            <person name="Geller-Mcgrath D.E."/>
            <person name="Sieber C.M.K."/>
            <person name="Emerson J.B."/>
            <person name="Anantharaman K."/>
            <person name="Thomas B.C."/>
            <person name="Malmstrom R."/>
            <person name="Stieglmeier M."/>
            <person name="Klingl A."/>
            <person name="Woyke T."/>
            <person name="Ryan C.M."/>
            <person name="Banfield J.F."/>
        </authorList>
    </citation>
    <scope>NUCLEOTIDE SEQUENCE [LARGE SCALE GENOMIC DNA]</scope>
</reference>
<evidence type="ECO:0000313" key="1">
    <source>
        <dbReference type="EMBL" id="PJE73556.1"/>
    </source>
</evidence>
<dbReference type="EMBL" id="PFER01000030">
    <property type="protein sequence ID" value="PJE73556.1"/>
    <property type="molecule type" value="Genomic_DNA"/>
</dbReference>
<evidence type="ECO:0000313" key="2">
    <source>
        <dbReference type="Proteomes" id="UP000230959"/>
    </source>
</evidence>
<accession>A0A2M8LAA3</accession>
<protein>
    <submittedName>
        <fullName evidence="1">Uncharacterized protein</fullName>
    </submittedName>
</protein>
<organism evidence="1 2">
    <name type="scientific">Candidatus Terrybacteria bacterium CG10_big_fil_rev_8_21_14_0_10_41_10</name>
    <dbReference type="NCBI Taxonomy" id="1975026"/>
    <lineage>
        <taxon>Bacteria</taxon>
        <taxon>Candidatus Terryibacteriota</taxon>
    </lineage>
</organism>
<dbReference type="Proteomes" id="UP000230959">
    <property type="component" value="Unassembled WGS sequence"/>
</dbReference>
<proteinExistence type="predicted"/>
<comment type="caution">
    <text evidence="1">The sequence shown here is derived from an EMBL/GenBank/DDBJ whole genome shotgun (WGS) entry which is preliminary data.</text>
</comment>
<dbReference type="SUPFAM" id="SSF64182">
    <property type="entry name" value="DHH phosphoesterases"/>
    <property type="match status" value="1"/>
</dbReference>
<sequence>MTQEQETNIQKTVATGGSFVLISDEKTPEESLLAKEALLAALKNINVKTYKLPENSRALILEKWIGVLPSFEESSFLYSTSILIPKNKINLKEISYTEENGYVSIDINSSTERIKKEDIIFRHNPIRADFAFCFSRKDQSSSDETIFEELSEKISLPKRENIIFMEKGGRSIADKTFELIRVADSAGSYEETKIPSILLASLLVETDNLSGDLTAENLDLASALIKNGADKRTVRNALAKENNQSLNRLFGRALARMTINEPLKSVWSFLQYADFEKSGIMGGDYETIYKIITRIGNIVNSQKIIFLIWQDQQGNIRAGMNAKGNSETTTKLSARMVMEEKNGLLISGPYKNFSEAEIKIKDMLKEIL</sequence>
<gene>
    <name evidence="1" type="ORF">COV02_02000</name>
</gene>
<dbReference type="InterPro" id="IPR038763">
    <property type="entry name" value="DHH_sf"/>
</dbReference>
<dbReference type="AlphaFoldDB" id="A0A2M8LAA3"/>